<accession>A0ABT2W1W8</accession>
<dbReference type="RefSeq" id="WP_263001672.1">
    <property type="nucleotide sequence ID" value="NZ_JAOTEM010000001.1"/>
</dbReference>
<dbReference type="Proteomes" id="UP001208649">
    <property type="component" value="Unassembled WGS sequence"/>
</dbReference>
<name>A0ABT2W1W8_9FLAO</name>
<dbReference type="Pfam" id="PF12680">
    <property type="entry name" value="SnoaL_2"/>
    <property type="match status" value="1"/>
</dbReference>
<dbReference type="EMBL" id="JAOTEM010000001">
    <property type="protein sequence ID" value="MCU7616218.1"/>
    <property type="molecule type" value="Genomic_DNA"/>
</dbReference>
<organism evidence="2 3">
    <name type="scientific">Chryseobacterium edaphi</name>
    <dbReference type="NCBI Taxonomy" id="2976532"/>
    <lineage>
        <taxon>Bacteria</taxon>
        <taxon>Pseudomonadati</taxon>
        <taxon>Bacteroidota</taxon>
        <taxon>Flavobacteriia</taxon>
        <taxon>Flavobacteriales</taxon>
        <taxon>Weeksellaceae</taxon>
        <taxon>Chryseobacterium group</taxon>
        <taxon>Chryseobacterium</taxon>
    </lineage>
</organism>
<protein>
    <submittedName>
        <fullName evidence="2">Phenazine biosynthesis protein</fullName>
    </submittedName>
</protein>
<dbReference type="SUPFAM" id="SSF54427">
    <property type="entry name" value="NTF2-like"/>
    <property type="match status" value="1"/>
</dbReference>
<gene>
    <name evidence="2" type="ORF">NZ698_03330</name>
</gene>
<dbReference type="InterPro" id="IPR032710">
    <property type="entry name" value="NTF2-like_dom_sf"/>
</dbReference>
<evidence type="ECO:0000313" key="2">
    <source>
        <dbReference type="EMBL" id="MCU7616218.1"/>
    </source>
</evidence>
<comment type="caution">
    <text evidence="2">The sequence shown here is derived from an EMBL/GenBank/DDBJ whole genome shotgun (WGS) entry which is preliminary data.</text>
</comment>
<keyword evidence="3" id="KW-1185">Reference proteome</keyword>
<evidence type="ECO:0000259" key="1">
    <source>
        <dbReference type="Pfam" id="PF12680"/>
    </source>
</evidence>
<reference evidence="3" key="1">
    <citation type="submission" date="2023-07" db="EMBL/GenBank/DDBJ databases">
        <title>Chryseobacterium sp. strain PBS4-4 Genome sequencing and assembly.</title>
        <authorList>
            <person name="Jung Y."/>
        </authorList>
    </citation>
    <scope>NUCLEOTIDE SEQUENCE [LARGE SCALE GENOMIC DNA]</scope>
    <source>
        <strain evidence="3">PBS4-4</strain>
    </source>
</reference>
<sequence length="147" mass="17199">MEKTEGYKILNDLLRAFNQDTDTVLELFNSESTIEYPYAKEMGLPYQLTKDDYRKHLDNMLGQMPDILFTGIKVDALQEADWYWGEFQGETTVPHSGAVYKQNYVVNFKLENGKFSIYKEYWNVLPVLQSLMAKEEAHRIIDNSVKQ</sequence>
<proteinExistence type="predicted"/>
<feature type="domain" description="SnoaL-like" evidence="1">
    <location>
        <begin position="14"/>
        <end position="115"/>
    </location>
</feature>
<dbReference type="InterPro" id="IPR037401">
    <property type="entry name" value="SnoaL-like"/>
</dbReference>
<dbReference type="Gene3D" id="3.10.450.50">
    <property type="match status" value="1"/>
</dbReference>
<evidence type="ECO:0000313" key="3">
    <source>
        <dbReference type="Proteomes" id="UP001208649"/>
    </source>
</evidence>